<reference evidence="3" key="1">
    <citation type="submission" date="2019-06" db="EMBL/GenBank/DDBJ databases">
        <authorList>
            <consortium name="Wellcome Sanger Institute Data Sharing"/>
        </authorList>
    </citation>
    <scope>NUCLEOTIDE SEQUENCE [LARGE SCALE GENOMIC DNA]</scope>
</reference>
<dbReference type="InParanoid" id="A0A672H0D0"/>
<dbReference type="OMA" id="HINICPN"/>
<reference evidence="3" key="3">
    <citation type="submission" date="2025-09" db="UniProtKB">
        <authorList>
            <consortium name="Ensembl"/>
        </authorList>
    </citation>
    <scope>IDENTIFICATION</scope>
</reference>
<dbReference type="PROSITE" id="PS50878">
    <property type="entry name" value="RT_POL"/>
    <property type="match status" value="1"/>
</dbReference>
<keyword evidence="4" id="KW-1185">Reference proteome</keyword>
<dbReference type="PANTHER" id="PTHR31635:SF196">
    <property type="entry name" value="REVERSE TRANSCRIPTASE DOMAIN-CONTAINING PROTEIN-RELATED"/>
    <property type="match status" value="1"/>
</dbReference>
<feature type="chain" id="PRO_5025392886" description="Reverse transcriptase domain-containing protein" evidence="1">
    <location>
        <begin position="31"/>
        <end position="275"/>
    </location>
</feature>
<keyword evidence="1" id="KW-0732">Signal</keyword>
<evidence type="ECO:0000313" key="3">
    <source>
        <dbReference type="Ensembl" id="ENSSFAP00005017599.1"/>
    </source>
</evidence>
<proteinExistence type="predicted"/>
<feature type="domain" description="Reverse transcriptase" evidence="2">
    <location>
        <begin position="1"/>
        <end position="120"/>
    </location>
</feature>
<organism evidence="3 4">
    <name type="scientific">Salarias fasciatus</name>
    <name type="common">Jewelled blenny</name>
    <name type="synonym">Blennius fasciatus</name>
    <dbReference type="NCBI Taxonomy" id="181472"/>
    <lineage>
        <taxon>Eukaryota</taxon>
        <taxon>Metazoa</taxon>
        <taxon>Chordata</taxon>
        <taxon>Craniata</taxon>
        <taxon>Vertebrata</taxon>
        <taxon>Euteleostomi</taxon>
        <taxon>Actinopterygii</taxon>
        <taxon>Neopterygii</taxon>
        <taxon>Teleostei</taxon>
        <taxon>Neoteleostei</taxon>
        <taxon>Acanthomorphata</taxon>
        <taxon>Ovalentaria</taxon>
        <taxon>Blenniimorphae</taxon>
        <taxon>Blenniiformes</taxon>
        <taxon>Blennioidei</taxon>
        <taxon>Blenniidae</taxon>
        <taxon>Salariinae</taxon>
        <taxon>Salarias</taxon>
    </lineage>
</organism>
<dbReference type="Proteomes" id="UP000472267">
    <property type="component" value="Chromosome 3"/>
</dbReference>
<evidence type="ECO:0000259" key="2">
    <source>
        <dbReference type="PROSITE" id="PS50878"/>
    </source>
</evidence>
<dbReference type="PANTHER" id="PTHR31635">
    <property type="entry name" value="REVERSE TRANSCRIPTASE DOMAIN-CONTAINING PROTEIN-RELATED"/>
    <property type="match status" value="1"/>
</dbReference>
<dbReference type="Ensembl" id="ENSSFAT00005018275.1">
    <property type="protein sequence ID" value="ENSSFAP00005017599.1"/>
    <property type="gene ID" value="ENSSFAG00005009307.1"/>
</dbReference>
<dbReference type="Pfam" id="PF00078">
    <property type="entry name" value="RVT_1"/>
    <property type="match status" value="1"/>
</dbReference>
<accession>A0A672H0D0</accession>
<protein>
    <recommendedName>
        <fullName evidence="2">Reverse transcriptase domain-containing protein</fullName>
    </recommendedName>
</protein>
<dbReference type="InterPro" id="IPR000477">
    <property type="entry name" value="RT_dom"/>
</dbReference>
<name>A0A672H0D0_SALFA</name>
<evidence type="ECO:0000256" key="1">
    <source>
        <dbReference type="SAM" id="SignalP"/>
    </source>
</evidence>
<sequence>MGLVLHRGTRQGCPLSPLLFVLAIEPLAIAIRNNQSIHGIERYGKLSFYADSLLLSVSKAETTIPLILELLKQFGEISGYKLNLHKSELLSLNLPDSALQSIALPFKIARHSFIYLSVMVTRNFCDLFKNNLDKLQKMNLDKWNKIRLTLWGRVNVIKMVVSPQFNYPLMMLPVTVPPSIFNKYDALIKLAKLCLPRDKGGLALPDPSLNYISFEMTELAIHWTGQDNLDWVILEKSLSFPFIPLELLSQNPGKIPNPIMLHSKEVWMKIHKILT</sequence>
<reference evidence="3" key="2">
    <citation type="submission" date="2025-08" db="UniProtKB">
        <authorList>
            <consortium name="Ensembl"/>
        </authorList>
    </citation>
    <scope>IDENTIFICATION</scope>
</reference>
<evidence type="ECO:0000313" key="4">
    <source>
        <dbReference type="Proteomes" id="UP000472267"/>
    </source>
</evidence>
<feature type="signal peptide" evidence="1">
    <location>
        <begin position="1"/>
        <end position="30"/>
    </location>
</feature>
<dbReference type="AlphaFoldDB" id="A0A672H0D0"/>